<gene>
    <name evidence="1" type="ORF">Q5H93_21230</name>
</gene>
<evidence type="ECO:0000313" key="2">
    <source>
        <dbReference type="Proteomes" id="UP001176429"/>
    </source>
</evidence>
<reference evidence="1" key="1">
    <citation type="submission" date="2023-07" db="EMBL/GenBank/DDBJ databases">
        <authorList>
            <person name="Kim M.K."/>
        </authorList>
    </citation>
    <scope>NUCLEOTIDE SEQUENCE</scope>
    <source>
        <strain evidence="1">ASUV-10-1</strain>
    </source>
</reference>
<comment type="caution">
    <text evidence="1">The sequence shown here is derived from an EMBL/GenBank/DDBJ whole genome shotgun (WGS) entry which is preliminary data.</text>
</comment>
<name>A0ABT9BG82_9BACT</name>
<accession>A0ABT9BG82</accession>
<evidence type="ECO:0000313" key="1">
    <source>
        <dbReference type="EMBL" id="MDO7877281.1"/>
    </source>
</evidence>
<dbReference type="Proteomes" id="UP001176429">
    <property type="component" value="Unassembled WGS sequence"/>
</dbReference>
<keyword evidence="2" id="KW-1185">Reference proteome</keyword>
<sequence length="336" mass="38950">MKAYAHLNPPAAATPAPQSWWRRARYNTAGLISIIRGDIMHNTLGAYHVLRLWHVQKLTAGLVSKTHPWATGLNPDTAAPVWPQNVVFRTAPTPGLDCEADEVILRKVGNFLADMVKKSAQLPEIPHGPERRMPHVVNYLHGSVHYNGLWLLFNDFVEAKQLFSDPTFRREFRRVVRQEKREVTLIFRERKYSPLEYAYFSGFIMANLPWFANVNGPGKKVMWGNPSPYPAMNIINGSWVRDVERLRRGRPGFQRPPVQAEQYFTGSYGRPVQPYYFSERLVAYVENEWVRRRGFDAGLFFINRKKIDPRIYEKYLADKATLNERHTLVPSPFKKK</sequence>
<protein>
    <submittedName>
        <fullName evidence="1">Uncharacterized protein</fullName>
    </submittedName>
</protein>
<proteinExistence type="predicted"/>
<dbReference type="EMBL" id="JAUQSY010000018">
    <property type="protein sequence ID" value="MDO7877281.1"/>
    <property type="molecule type" value="Genomic_DNA"/>
</dbReference>
<organism evidence="1 2">
    <name type="scientific">Hymenobacter aranciens</name>
    <dbReference type="NCBI Taxonomy" id="3063996"/>
    <lineage>
        <taxon>Bacteria</taxon>
        <taxon>Pseudomonadati</taxon>
        <taxon>Bacteroidota</taxon>
        <taxon>Cytophagia</taxon>
        <taxon>Cytophagales</taxon>
        <taxon>Hymenobacteraceae</taxon>
        <taxon>Hymenobacter</taxon>
    </lineage>
</organism>
<dbReference type="RefSeq" id="WP_305008711.1">
    <property type="nucleotide sequence ID" value="NZ_JAUQSY010000018.1"/>
</dbReference>